<sequence>MMPPTPVIGLVTLMRKVARLSVVMICRCARCMNRAPSLTSMVRKPSASVAYTIPP</sequence>
<name>A0A4U9CYC7_RAOTE</name>
<evidence type="ECO:0000313" key="1">
    <source>
        <dbReference type="EMBL" id="VTN10960.1"/>
    </source>
</evidence>
<dbReference type="Proteomes" id="UP000339249">
    <property type="component" value="Unassembled WGS sequence"/>
</dbReference>
<dbReference type="AlphaFoldDB" id="A0A4U9CYC7"/>
<protein>
    <submittedName>
        <fullName evidence="1">Uncharacterized protein</fullName>
    </submittedName>
</protein>
<proteinExistence type="predicted"/>
<gene>
    <name evidence="1" type="ORF">NCTC9185_02902</name>
</gene>
<accession>A0A4U9CYC7</accession>
<evidence type="ECO:0000313" key="2">
    <source>
        <dbReference type="Proteomes" id="UP000339249"/>
    </source>
</evidence>
<organism evidence="1 2">
    <name type="scientific">Raoultella terrigena</name>
    <name type="common">Klebsiella terrigena</name>
    <dbReference type="NCBI Taxonomy" id="577"/>
    <lineage>
        <taxon>Bacteria</taxon>
        <taxon>Pseudomonadati</taxon>
        <taxon>Pseudomonadota</taxon>
        <taxon>Gammaproteobacteria</taxon>
        <taxon>Enterobacterales</taxon>
        <taxon>Enterobacteriaceae</taxon>
        <taxon>Klebsiella/Raoultella group</taxon>
        <taxon>Raoultella</taxon>
    </lineage>
</organism>
<dbReference type="EMBL" id="CABDVU010000001">
    <property type="protein sequence ID" value="VTN10960.1"/>
    <property type="molecule type" value="Genomic_DNA"/>
</dbReference>
<reference evidence="1 2" key="1">
    <citation type="submission" date="2019-04" db="EMBL/GenBank/DDBJ databases">
        <authorList>
            <consortium name="Pathogen Informatics"/>
        </authorList>
    </citation>
    <scope>NUCLEOTIDE SEQUENCE [LARGE SCALE GENOMIC DNA]</scope>
    <source>
        <strain evidence="1 2">NCTC9185</strain>
    </source>
</reference>